<sequence length="289" mass="31520">MIILNSEREDFVPTPAGVASSSASGSMGSSAPIDANDTSLSALSTFILKVYAFGGLALMVCVGLSAIGLWVWTVVIKREFADSPPELELHPEVSHARKEKTRIARLKKQKEEKKAKRRARDEIFTLPPMRQEQKKKIRSYSLSTNYSAITTASSHPPIVRKSSFSTSPSKGKRVSWASSASTVDGNGNASEKPLKDKTSPAMPIKSPFQSEYSLLQSVPKARTSTPRSSVSIEERSRRGQEMVAATTPEVVLGWAAPNDNTPCSDNVDPLHTTRPWTVCQGHRYGDKTS</sequence>
<organism evidence="3 4">
    <name type="scientific">Agrocybe chaxingu</name>
    <dbReference type="NCBI Taxonomy" id="84603"/>
    <lineage>
        <taxon>Eukaryota</taxon>
        <taxon>Fungi</taxon>
        <taxon>Dikarya</taxon>
        <taxon>Basidiomycota</taxon>
        <taxon>Agaricomycotina</taxon>
        <taxon>Agaricomycetes</taxon>
        <taxon>Agaricomycetidae</taxon>
        <taxon>Agaricales</taxon>
        <taxon>Agaricineae</taxon>
        <taxon>Strophariaceae</taxon>
        <taxon>Agrocybe</taxon>
    </lineage>
</organism>
<name>A0A9W8JRY5_9AGAR</name>
<keyword evidence="2" id="KW-1133">Transmembrane helix</keyword>
<dbReference type="Proteomes" id="UP001148786">
    <property type="component" value="Unassembled WGS sequence"/>
</dbReference>
<evidence type="ECO:0000256" key="1">
    <source>
        <dbReference type="SAM" id="MobiDB-lite"/>
    </source>
</evidence>
<evidence type="ECO:0000256" key="2">
    <source>
        <dbReference type="SAM" id="Phobius"/>
    </source>
</evidence>
<evidence type="ECO:0000313" key="4">
    <source>
        <dbReference type="Proteomes" id="UP001148786"/>
    </source>
</evidence>
<dbReference type="OrthoDB" id="3001992at2759"/>
<protein>
    <submittedName>
        <fullName evidence="3">Uncharacterized protein</fullName>
    </submittedName>
</protein>
<dbReference type="AlphaFoldDB" id="A0A9W8JRY5"/>
<gene>
    <name evidence="3" type="ORF">NLJ89_g9826</name>
</gene>
<feature type="transmembrane region" description="Helical" evidence="2">
    <location>
        <begin position="50"/>
        <end position="72"/>
    </location>
</feature>
<proteinExistence type="predicted"/>
<dbReference type="EMBL" id="JANKHO010001616">
    <property type="protein sequence ID" value="KAJ3500375.1"/>
    <property type="molecule type" value="Genomic_DNA"/>
</dbReference>
<feature type="region of interest" description="Disordered" evidence="1">
    <location>
        <begin position="157"/>
        <end position="202"/>
    </location>
</feature>
<feature type="compositionally biased region" description="Polar residues" evidence="1">
    <location>
        <begin position="217"/>
        <end position="226"/>
    </location>
</feature>
<keyword evidence="2" id="KW-0472">Membrane</keyword>
<evidence type="ECO:0000313" key="3">
    <source>
        <dbReference type="EMBL" id="KAJ3500375.1"/>
    </source>
</evidence>
<comment type="caution">
    <text evidence="3">The sequence shown here is derived from an EMBL/GenBank/DDBJ whole genome shotgun (WGS) entry which is preliminary data.</text>
</comment>
<accession>A0A9W8JRY5</accession>
<keyword evidence="2" id="KW-0812">Transmembrane</keyword>
<reference evidence="3" key="1">
    <citation type="submission" date="2022-07" db="EMBL/GenBank/DDBJ databases">
        <title>Genome Sequence of Agrocybe chaxingu.</title>
        <authorList>
            <person name="Buettner E."/>
        </authorList>
    </citation>
    <scope>NUCLEOTIDE SEQUENCE</scope>
    <source>
        <strain evidence="3">MP-N11</strain>
    </source>
</reference>
<feature type="region of interest" description="Disordered" evidence="1">
    <location>
        <begin position="217"/>
        <end position="245"/>
    </location>
</feature>
<keyword evidence="4" id="KW-1185">Reference proteome</keyword>
<feature type="compositionally biased region" description="Polar residues" evidence="1">
    <location>
        <begin position="176"/>
        <end position="189"/>
    </location>
</feature>